<feature type="domain" description="YCII-related" evidence="2">
    <location>
        <begin position="1"/>
        <end position="87"/>
    </location>
</feature>
<name>A0A7X0CAE4_9ACTN</name>
<gene>
    <name evidence="3" type="ORF">FHU36_007123</name>
</gene>
<comment type="caution">
    <text evidence="3">The sequence shown here is derived from an EMBL/GenBank/DDBJ whole genome shotgun (WGS) entry which is preliminary data.</text>
</comment>
<dbReference type="Pfam" id="PF03795">
    <property type="entry name" value="YCII"/>
    <property type="match status" value="2"/>
</dbReference>
<dbReference type="PANTHER" id="PTHR33606">
    <property type="entry name" value="PROTEIN YCII"/>
    <property type="match status" value="1"/>
</dbReference>
<proteinExistence type="inferred from homology"/>
<evidence type="ECO:0000313" key="3">
    <source>
        <dbReference type="EMBL" id="MBB6350551.1"/>
    </source>
</evidence>
<dbReference type="AlphaFoldDB" id="A0A7X0CAE4"/>
<dbReference type="EMBL" id="JACHJB010000003">
    <property type="protein sequence ID" value="MBB6350551.1"/>
    <property type="molecule type" value="Genomic_DNA"/>
</dbReference>
<dbReference type="PANTHER" id="PTHR33606:SF3">
    <property type="entry name" value="PROTEIN YCII"/>
    <property type="match status" value="1"/>
</dbReference>
<sequence length="199" mass="22393">MEYFFYCRDRVGSWPLRAELIETHWSFMDPYGEAMIARGPTLLPDETPTGSMHVVDLPDATAARAFAFDEPNYRAGVYGEVLMRRWRAMVGRTMWDFTGGVDGYERFLIIGHAKPGMAAARESLSDDYRRYLTGADYGDRMIVGGSLLSEDGNEWMGTALMAELPDRKAAEAVLPNGPCGRAGMYESVEVHRWEFGGRR</sequence>
<evidence type="ECO:0000313" key="4">
    <source>
        <dbReference type="Proteomes" id="UP000583800"/>
    </source>
</evidence>
<comment type="similarity">
    <text evidence="1">Belongs to the YciI family.</text>
</comment>
<dbReference type="RefSeq" id="WP_185088317.1">
    <property type="nucleotide sequence ID" value="NZ_JACHJB010000003.1"/>
</dbReference>
<evidence type="ECO:0000259" key="2">
    <source>
        <dbReference type="Pfam" id="PF03795"/>
    </source>
</evidence>
<dbReference type="InterPro" id="IPR005545">
    <property type="entry name" value="YCII"/>
</dbReference>
<reference evidence="3 4" key="1">
    <citation type="submission" date="2020-08" db="EMBL/GenBank/DDBJ databases">
        <title>Sequencing the genomes of 1000 actinobacteria strains.</title>
        <authorList>
            <person name="Klenk H.-P."/>
        </authorList>
    </citation>
    <scope>NUCLEOTIDE SEQUENCE [LARGE SCALE GENOMIC DNA]</scope>
    <source>
        <strain evidence="3 4">DSM 45913</strain>
    </source>
</reference>
<protein>
    <recommendedName>
        <fullName evidence="2">YCII-related domain-containing protein</fullName>
    </recommendedName>
</protein>
<accession>A0A7X0CAE4</accession>
<keyword evidence="4" id="KW-1185">Reference proteome</keyword>
<dbReference type="InterPro" id="IPR051807">
    <property type="entry name" value="Sec-metab_biosynth-assoc"/>
</dbReference>
<feature type="domain" description="YCII-related" evidence="2">
    <location>
        <begin position="106"/>
        <end position="194"/>
    </location>
</feature>
<evidence type="ECO:0000256" key="1">
    <source>
        <dbReference type="ARBA" id="ARBA00007689"/>
    </source>
</evidence>
<organism evidence="3 4">
    <name type="scientific">Nonomuraea muscovyensis</name>
    <dbReference type="NCBI Taxonomy" id="1124761"/>
    <lineage>
        <taxon>Bacteria</taxon>
        <taxon>Bacillati</taxon>
        <taxon>Actinomycetota</taxon>
        <taxon>Actinomycetes</taxon>
        <taxon>Streptosporangiales</taxon>
        <taxon>Streptosporangiaceae</taxon>
        <taxon>Nonomuraea</taxon>
    </lineage>
</organism>
<dbReference type="SUPFAM" id="SSF54909">
    <property type="entry name" value="Dimeric alpha+beta barrel"/>
    <property type="match status" value="2"/>
</dbReference>
<dbReference type="Gene3D" id="3.30.70.1060">
    <property type="entry name" value="Dimeric alpha+beta barrel"/>
    <property type="match status" value="2"/>
</dbReference>
<dbReference type="InterPro" id="IPR011008">
    <property type="entry name" value="Dimeric_a/b-barrel"/>
</dbReference>
<dbReference type="Proteomes" id="UP000583800">
    <property type="component" value="Unassembled WGS sequence"/>
</dbReference>